<protein>
    <submittedName>
        <fullName evidence="2">Chorismate-binding protein</fullName>
    </submittedName>
</protein>
<keyword evidence="3" id="KW-1185">Reference proteome</keyword>
<accession>A0ABU7VUJ6</accession>
<dbReference type="Gene3D" id="1.20.59.10">
    <property type="entry name" value="Chorismate mutase"/>
    <property type="match status" value="1"/>
</dbReference>
<reference evidence="2 3" key="1">
    <citation type="submission" date="2024-02" db="EMBL/GenBank/DDBJ databases">
        <title>A nitrogen-fixing paenibacillus bacterium.</title>
        <authorList>
            <person name="Zhang W.L."/>
            <person name="Chen S.F."/>
        </authorList>
    </citation>
    <scope>NUCLEOTIDE SEQUENCE [LARGE SCALE GENOMIC DNA]</scope>
    <source>
        <strain evidence="2 3">M1</strain>
    </source>
</reference>
<dbReference type="InterPro" id="IPR006805">
    <property type="entry name" value="Anth_synth_I_N"/>
</dbReference>
<dbReference type="InterPro" id="IPR036263">
    <property type="entry name" value="Chorismate_II_sf"/>
</dbReference>
<dbReference type="Pfam" id="PF00425">
    <property type="entry name" value="Chorismate_bind"/>
    <property type="match status" value="1"/>
</dbReference>
<dbReference type="Gene3D" id="3.60.120.10">
    <property type="entry name" value="Anthranilate synthase"/>
    <property type="match status" value="1"/>
</dbReference>
<dbReference type="InterPro" id="IPR036979">
    <property type="entry name" value="CM_dom_sf"/>
</dbReference>
<evidence type="ECO:0000313" key="2">
    <source>
        <dbReference type="EMBL" id="MEF2967434.1"/>
    </source>
</evidence>
<name>A0ABU7VUJ6_9BACL</name>
<dbReference type="PRINTS" id="PR00095">
    <property type="entry name" value="ANTSNTHASEI"/>
</dbReference>
<dbReference type="EMBL" id="JAZHPZ010000008">
    <property type="protein sequence ID" value="MEF2967434.1"/>
    <property type="molecule type" value="Genomic_DNA"/>
</dbReference>
<dbReference type="PROSITE" id="PS51168">
    <property type="entry name" value="CHORISMATE_MUT_2"/>
    <property type="match status" value="1"/>
</dbReference>
<comment type="caution">
    <text evidence="2">The sequence shown here is derived from an EMBL/GenBank/DDBJ whole genome shotgun (WGS) entry which is preliminary data.</text>
</comment>
<dbReference type="PANTHER" id="PTHR11236:SF9">
    <property type="entry name" value="ANTHRANILATE SYNTHASE COMPONENT 1"/>
    <property type="match status" value="1"/>
</dbReference>
<dbReference type="InterPro" id="IPR019999">
    <property type="entry name" value="Anth_synth_I-like"/>
</dbReference>
<gene>
    <name evidence="2" type="ORF">V3851_16530</name>
</gene>
<dbReference type="Proteomes" id="UP001306950">
    <property type="component" value="Unassembled WGS sequence"/>
</dbReference>
<dbReference type="RefSeq" id="WP_331847653.1">
    <property type="nucleotide sequence ID" value="NZ_JAZHPZ010000008.1"/>
</dbReference>
<dbReference type="Pfam" id="PF01817">
    <property type="entry name" value="CM_2"/>
    <property type="match status" value="1"/>
</dbReference>
<dbReference type="PANTHER" id="PTHR11236">
    <property type="entry name" value="AMINOBENZOATE/ANTHRANILATE SYNTHASE"/>
    <property type="match status" value="1"/>
</dbReference>
<feature type="domain" description="Chorismate mutase" evidence="1">
    <location>
        <begin position="449"/>
        <end position="541"/>
    </location>
</feature>
<dbReference type="InterPro" id="IPR015890">
    <property type="entry name" value="Chorismate_C"/>
</dbReference>
<dbReference type="Pfam" id="PF04715">
    <property type="entry name" value="Anth_synt_I_N"/>
    <property type="match status" value="1"/>
</dbReference>
<dbReference type="SUPFAM" id="SSF56322">
    <property type="entry name" value="ADC synthase"/>
    <property type="match status" value="1"/>
</dbReference>
<sequence length="546" mass="61852">MKILEGLKTETVSSRIDNPIALYSLVRSKYKDTSILESLGPVNEDTARYTIIGVIAAEKLVCRDGQTSYTDLTSNSTDDQAEFLSVMNHWVKLGGRRETPLQLGAIGYLGYEMKSLFERYDQRLTNDTGIPDAYLVRYSLMHVTDHYAGQAYWLLNDDEHRKAIAEFENAPCLIHAEQHFYVMGDITSDFSEDEYLEIIERTKEYIRAGDIFQANITMRFHCRYDGDPFILYLRMRETTPNPFFGYLDFDMPLLSTSPERFLKVSGRSISSYPIKGTSLCQIDGIDQKEELRNSEKNRAENTMITDLLRNDIGRVSEQGSVNVPILCGVKKFNNLYHLESIVEGTLRPNLKMSDILQATFPGGSITGAPKIRAVDIIEELELTQRGPYTGMIGFFGESGYIDSNIAIRSIYFNGSNLYFHAGGGIVVDSEARSEYEELNNKVRSISETCREFNILKDYRAQIDVIDGKLLQLLNERFHIVKQVGAVKEQYGIPVTQSKRIDEVLDKRTKYGQELGDVPPGLIPELFTLIIEFAMKEEETDSAASAN</sequence>
<dbReference type="InterPro" id="IPR002701">
    <property type="entry name" value="CM_II_prokaryot"/>
</dbReference>
<evidence type="ECO:0000259" key="1">
    <source>
        <dbReference type="PROSITE" id="PS51168"/>
    </source>
</evidence>
<proteinExistence type="predicted"/>
<dbReference type="SMART" id="SM00830">
    <property type="entry name" value="CM_2"/>
    <property type="match status" value="1"/>
</dbReference>
<evidence type="ECO:0000313" key="3">
    <source>
        <dbReference type="Proteomes" id="UP001306950"/>
    </source>
</evidence>
<organism evidence="2 3">
    <name type="scientific">Paenibacillus haidiansis</name>
    <dbReference type="NCBI Taxonomy" id="1574488"/>
    <lineage>
        <taxon>Bacteria</taxon>
        <taxon>Bacillati</taxon>
        <taxon>Bacillota</taxon>
        <taxon>Bacilli</taxon>
        <taxon>Bacillales</taxon>
        <taxon>Paenibacillaceae</taxon>
        <taxon>Paenibacillus</taxon>
    </lineage>
</organism>
<dbReference type="InterPro" id="IPR005801">
    <property type="entry name" value="ADC_synthase"/>
</dbReference>
<dbReference type="SUPFAM" id="SSF48600">
    <property type="entry name" value="Chorismate mutase II"/>
    <property type="match status" value="1"/>
</dbReference>